<dbReference type="Proteomes" id="UP000538666">
    <property type="component" value="Unassembled WGS sequence"/>
</dbReference>
<proteinExistence type="predicted"/>
<dbReference type="AlphaFoldDB" id="A0A841JVG4"/>
<evidence type="ECO:0000313" key="3">
    <source>
        <dbReference type="Proteomes" id="UP000538666"/>
    </source>
</evidence>
<dbReference type="Pfam" id="PF00550">
    <property type="entry name" value="PP-binding"/>
    <property type="match status" value="1"/>
</dbReference>
<protein>
    <submittedName>
        <fullName evidence="2">Acyl carrier protein</fullName>
    </submittedName>
</protein>
<keyword evidence="3" id="KW-1185">Reference proteome</keyword>
<organism evidence="2 3">
    <name type="scientific">Silvibacterium bohemicum</name>
    <dbReference type="NCBI Taxonomy" id="1577686"/>
    <lineage>
        <taxon>Bacteria</taxon>
        <taxon>Pseudomonadati</taxon>
        <taxon>Acidobacteriota</taxon>
        <taxon>Terriglobia</taxon>
        <taxon>Terriglobales</taxon>
        <taxon>Acidobacteriaceae</taxon>
        <taxon>Silvibacterium</taxon>
    </lineage>
</organism>
<dbReference type="SUPFAM" id="SSF47336">
    <property type="entry name" value="ACP-like"/>
    <property type="match status" value="1"/>
</dbReference>
<dbReference type="InterPro" id="IPR009081">
    <property type="entry name" value="PP-bd_ACP"/>
</dbReference>
<feature type="domain" description="Carrier" evidence="1">
    <location>
        <begin position="33"/>
        <end position="83"/>
    </location>
</feature>
<dbReference type="Gene3D" id="1.10.1200.10">
    <property type="entry name" value="ACP-like"/>
    <property type="match status" value="1"/>
</dbReference>
<evidence type="ECO:0000259" key="1">
    <source>
        <dbReference type="Pfam" id="PF00550"/>
    </source>
</evidence>
<comment type="caution">
    <text evidence="2">The sequence shown here is derived from an EMBL/GenBank/DDBJ whole genome shotgun (WGS) entry which is preliminary data.</text>
</comment>
<name>A0A841JVG4_9BACT</name>
<reference evidence="2 3" key="1">
    <citation type="submission" date="2020-08" db="EMBL/GenBank/DDBJ databases">
        <title>Genomic Encyclopedia of Type Strains, Phase IV (KMG-IV): sequencing the most valuable type-strain genomes for metagenomic binning, comparative biology and taxonomic classification.</title>
        <authorList>
            <person name="Goeker M."/>
        </authorList>
    </citation>
    <scope>NUCLEOTIDE SEQUENCE [LARGE SCALE GENOMIC DNA]</scope>
    <source>
        <strain evidence="2 3">DSM 103733</strain>
    </source>
</reference>
<dbReference type="InterPro" id="IPR036736">
    <property type="entry name" value="ACP-like_sf"/>
</dbReference>
<gene>
    <name evidence="2" type="ORF">HNQ77_002477</name>
</gene>
<dbReference type="EMBL" id="JACHEK010000004">
    <property type="protein sequence ID" value="MBB6144525.1"/>
    <property type="molecule type" value="Genomic_DNA"/>
</dbReference>
<accession>A0A841JVG4</accession>
<sequence length="107" mass="12025">MKDERNDTSEAEVMTYVKQQLGAVIGDPELLSTEITMDTTFNRDLELESIEFVALASRLRSKFGDRVNFVEFLATKNVDEVVSLTVGDVVRYVEICLRDEAMQEGAA</sequence>
<evidence type="ECO:0000313" key="2">
    <source>
        <dbReference type="EMBL" id="MBB6144525.1"/>
    </source>
</evidence>